<comment type="caution">
    <text evidence="2">The sequence shown here is derived from an EMBL/GenBank/DDBJ whole genome shotgun (WGS) entry which is preliminary data.</text>
</comment>
<sequence>MSINSFKLVVAFLLTAVSMTSAHAIPAIGHNINTPTKAHELVSRAAPSDRFPTNTAVATSAEAYTNCCQFKENPSGSLKFTLNLAGWGNTDQRKNHTIYDDIDCAYALRDEIYNIDKSVATVSGWICVPSYGALRDTFVTFYYSNPDPTTVLVALNKVDPGPEEWECILPKTSDEDSWVCKPQQLNI</sequence>
<evidence type="ECO:0008006" key="4">
    <source>
        <dbReference type="Google" id="ProtNLM"/>
    </source>
</evidence>
<evidence type="ECO:0000313" key="2">
    <source>
        <dbReference type="EMBL" id="TGO83444.1"/>
    </source>
</evidence>
<dbReference type="EMBL" id="PQXO01000646">
    <property type="protein sequence ID" value="TGO83444.1"/>
    <property type="molecule type" value="Genomic_DNA"/>
</dbReference>
<evidence type="ECO:0000313" key="3">
    <source>
        <dbReference type="Proteomes" id="UP000297280"/>
    </source>
</evidence>
<proteinExistence type="predicted"/>
<dbReference type="AlphaFoldDB" id="A0A4Z1KIN0"/>
<feature type="signal peptide" evidence="1">
    <location>
        <begin position="1"/>
        <end position="22"/>
    </location>
</feature>
<feature type="chain" id="PRO_5021379488" description="Ecp2 effector protein domain-containing protein" evidence="1">
    <location>
        <begin position="23"/>
        <end position="187"/>
    </location>
</feature>
<accession>A0A4Z1KIN0</accession>
<name>A0A4Z1KIN0_9HELO</name>
<gene>
    <name evidence="2" type="ORF">BPOR_0647g00060</name>
</gene>
<keyword evidence="3" id="KW-1185">Reference proteome</keyword>
<protein>
    <recommendedName>
        <fullName evidence="4">Ecp2 effector protein domain-containing protein</fullName>
    </recommendedName>
</protein>
<reference evidence="2 3" key="1">
    <citation type="submission" date="2017-12" db="EMBL/GenBank/DDBJ databases">
        <title>Comparative genomics of Botrytis spp.</title>
        <authorList>
            <person name="Valero-Jimenez C.A."/>
            <person name="Tapia P."/>
            <person name="Veloso J."/>
            <person name="Silva-Moreno E."/>
            <person name="Staats M."/>
            <person name="Valdes J.H."/>
            <person name="Van Kan J.A.L."/>
        </authorList>
    </citation>
    <scope>NUCLEOTIDE SEQUENCE [LARGE SCALE GENOMIC DNA]</scope>
    <source>
        <strain evidence="2 3">MUCL3349</strain>
    </source>
</reference>
<evidence type="ECO:0000256" key="1">
    <source>
        <dbReference type="SAM" id="SignalP"/>
    </source>
</evidence>
<keyword evidence="1" id="KW-0732">Signal</keyword>
<organism evidence="2 3">
    <name type="scientific">Botrytis porri</name>
    <dbReference type="NCBI Taxonomy" id="87229"/>
    <lineage>
        <taxon>Eukaryota</taxon>
        <taxon>Fungi</taxon>
        <taxon>Dikarya</taxon>
        <taxon>Ascomycota</taxon>
        <taxon>Pezizomycotina</taxon>
        <taxon>Leotiomycetes</taxon>
        <taxon>Helotiales</taxon>
        <taxon>Sclerotiniaceae</taxon>
        <taxon>Botrytis</taxon>
    </lineage>
</organism>
<dbReference type="Proteomes" id="UP000297280">
    <property type="component" value="Unassembled WGS sequence"/>
</dbReference>